<dbReference type="Proteomes" id="UP000679352">
    <property type="component" value="Chromosome"/>
</dbReference>
<evidence type="ECO:0000313" key="3">
    <source>
        <dbReference type="EMBL" id="QWK89004.1"/>
    </source>
</evidence>
<feature type="domain" description="Flagellar hook-length control protein-like C-terminal" evidence="2">
    <location>
        <begin position="217"/>
        <end position="291"/>
    </location>
</feature>
<keyword evidence="3" id="KW-0966">Cell projection</keyword>
<keyword evidence="4" id="KW-1185">Reference proteome</keyword>
<dbReference type="Gene3D" id="3.30.750.140">
    <property type="match status" value="1"/>
</dbReference>
<feature type="region of interest" description="Disordered" evidence="1">
    <location>
        <begin position="1"/>
        <end position="45"/>
    </location>
</feature>
<dbReference type="InterPro" id="IPR021136">
    <property type="entry name" value="Flagellar_hook_control-like_C"/>
</dbReference>
<dbReference type="EMBL" id="CP076361">
    <property type="protein sequence ID" value="QWK89004.1"/>
    <property type="molecule type" value="Genomic_DNA"/>
</dbReference>
<dbReference type="CDD" id="cd17470">
    <property type="entry name" value="T3SS_Flik_C"/>
    <property type="match status" value="1"/>
</dbReference>
<sequence>MAKAVATMPGAEDFGAVFDLSVTADPEVETRDQTDDPDPPALVEPPAIAQMMPQPIAPVIEGGPDLPDEAVQQIDGDPAAPLQTTTQAAPQEEPPITPPSAQLPAGLVVFARTLSAPEPLLPDDPTEPQASGGDAEPDVQPVAAEAEPQAGANVSPDDADLAMADDGAETGVPASGPEGRALAETGQGDVAKVAARQLRLCLETLRPDLAQPNVAPPSETAIEVILAPEELGRVQLSLTPDGEVMRVHLIAERSETLDLLRRNADQLAQEFLEAGFAQSEMTFGQWGQDGQAAQDKTAPVAAPALPAPSGDRMLQTVQVSPGSGLNLRL</sequence>
<dbReference type="InterPro" id="IPR038610">
    <property type="entry name" value="FliK-like_C_sf"/>
</dbReference>
<keyword evidence="3" id="KW-0969">Cilium</keyword>
<name>A0A975P375_9RHOB</name>
<evidence type="ECO:0000256" key="1">
    <source>
        <dbReference type="SAM" id="MobiDB-lite"/>
    </source>
</evidence>
<dbReference type="RefSeq" id="WP_215506217.1">
    <property type="nucleotide sequence ID" value="NZ_CP076361.1"/>
</dbReference>
<feature type="compositionally biased region" description="Low complexity" evidence="1">
    <location>
        <begin position="78"/>
        <end position="91"/>
    </location>
</feature>
<keyword evidence="3" id="KW-0282">Flagellum</keyword>
<evidence type="ECO:0000259" key="2">
    <source>
        <dbReference type="Pfam" id="PF02120"/>
    </source>
</evidence>
<dbReference type="KEGG" id="gfu:KM031_08855"/>
<evidence type="ECO:0000313" key="4">
    <source>
        <dbReference type="Proteomes" id="UP000679352"/>
    </source>
</evidence>
<dbReference type="Pfam" id="PF02120">
    <property type="entry name" value="Flg_hook"/>
    <property type="match status" value="1"/>
</dbReference>
<accession>A0A975P375</accession>
<dbReference type="AlphaFoldDB" id="A0A975P375"/>
<reference evidence="3" key="1">
    <citation type="submission" date="2021-06" db="EMBL/GenBank/DDBJ databases">
        <title>Direct submission.</title>
        <authorList>
            <person name="Lee C.-S."/>
            <person name="Jin L."/>
        </authorList>
    </citation>
    <scope>NUCLEOTIDE SEQUENCE</scope>
    <source>
        <strain evidence="3">Con5</strain>
    </source>
</reference>
<gene>
    <name evidence="3" type="ORF">KM031_08855</name>
</gene>
<organism evidence="3 4">
    <name type="scientific">Gemmobacter fulvus</name>
    <dbReference type="NCBI Taxonomy" id="2840474"/>
    <lineage>
        <taxon>Bacteria</taxon>
        <taxon>Pseudomonadati</taxon>
        <taxon>Pseudomonadota</taxon>
        <taxon>Alphaproteobacteria</taxon>
        <taxon>Rhodobacterales</taxon>
        <taxon>Paracoccaceae</taxon>
        <taxon>Gemmobacter</taxon>
    </lineage>
</organism>
<proteinExistence type="predicted"/>
<protein>
    <submittedName>
        <fullName evidence="3">Flagellar hook-length control protein FliK</fullName>
    </submittedName>
</protein>
<feature type="region of interest" description="Disordered" evidence="1">
    <location>
        <begin position="117"/>
        <end position="185"/>
    </location>
</feature>
<feature type="region of interest" description="Disordered" evidence="1">
    <location>
        <begin position="57"/>
        <end position="102"/>
    </location>
</feature>